<dbReference type="Proteomes" id="UP001163321">
    <property type="component" value="Chromosome 8"/>
</dbReference>
<gene>
    <name evidence="1" type="ORF">PsorP6_004099</name>
</gene>
<keyword evidence="2" id="KW-1185">Reference proteome</keyword>
<evidence type="ECO:0000313" key="1">
    <source>
        <dbReference type="EMBL" id="KAI9908118.1"/>
    </source>
</evidence>
<name>A0ACC0VQX2_9STRA</name>
<dbReference type="EMBL" id="CM047587">
    <property type="protein sequence ID" value="KAI9908118.1"/>
    <property type="molecule type" value="Genomic_DNA"/>
</dbReference>
<protein>
    <submittedName>
        <fullName evidence="1">Uncharacterized protein</fullName>
    </submittedName>
</protein>
<proteinExistence type="predicted"/>
<accession>A0ACC0VQX2</accession>
<organism evidence="1 2">
    <name type="scientific">Peronosclerospora sorghi</name>
    <dbReference type="NCBI Taxonomy" id="230839"/>
    <lineage>
        <taxon>Eukaryota</taxon>
        <taxon>Sar</taxon>
        <taxon>Stramenopiles</taxon>
        <taxon>Oomycota</taxon>
        <taxon>Peronosporomycetes</taxon>
        <taxon>Peronosporales</taxon>
        <taxon>Peronosporaceae</taxon>
        <taxon>Peronosclerospora</taxon>
    </lineage>
</organism>
<comment type="caution">
    <text evidence="1">The sequence shown here is derived from an EMBL/GenBank/DDBJ whole genome shotgun (WGS) entry which is preliminary data.</text>
</comment>
<sequence length="374" mass="41554">MMETLVEGPLSSVKAPLTEESIVIALREILPSMNANTATLKTVMQNLVARFGMEFADFKAQWRSRIKALLPDLMDLCADENSSGNHDDRFEGKVQNEKAEIAQTLRRSKKRNFRTRNTIVDSSDEENDADDVNSSEESVGKASSLEENEADDVNSSEESVGKASNLEENDEDGKSDQDNFQKMFVPISLLLSLCLRLQRTSIKKKKKKKNKGMMPPAKRSRTTKQPDSAGLASLKELGRAAGVLKYAWLMLEMFLLYKVLNNAASTADAEEILRDRLHDAGISFSGSYPSSRDISAAKRKRAKDKELEGIDTSLIISDGRPRRGSAQQVSYHEERISGEEDNIEEEEDDEESVGPEEDDEESVGPGESDSDSTF</sequence>
<evidence type="ECO:0000313" key="2">
    <source>
        <dbReference type="Proteomes" id="UP001163321"/>
    </source>
</evidence>
<reference evidence="1 2" key="1">
    <citation type="journal article" date="2022" name="bioRxiv">
        <title>The genome of the oomycete Peronosclerospora sorghi, a cosmopolitan pathogen of maize and sorghum, is inflated with dispersed pseudogenes.</title>
        <authorList>
            <person name="Fletcher K."/>
            <person name="Martin F."/>
            <person name="Isakeit T."/>
            <person name="Cavanaugh K."/>
            <person name="Magill C."/>
            <person name="Michelmore R."/>
        </authorList>
    </citation>
    <scope>NUCLEOTIDE SEQUENCE [LARGE SCALE GENOMIC DNA]</scope>
    <source>
        <strain evidence="1">P6</strain>
    </source>
</reference>